<feature type="transmembrane region" description="Helical" evidence="1">
    <location>
        <begin position="87"/>
        <end position="106"/>
    </location>
</feature>
<gene>
    <name evidence="2" type="ORF">G3I70_31840</name>
</gene>
<keyword evidence="1" id="KW-1133">Transmembrane helix</keyword>
<dbReference type="Proteomes" id="UP000475532">
    <property type="component" value="Unassembled WGS sequence"/>
</dbReference>
<comment type="caution">
    <text evidence="2">The sequence shown here is derived from an EMBL/GenBank/DDBJ whole genome shotgun (WGS) entry which is preliminary data.</text>
</comment>
<keyword evidence="1" id="KW-0472">Membrane</keyword>
<evidence type="ECO:0000313" key="3">
    <source>
        <dbReference type="Proteomes" id="UP000475532"/>
    </source>
</evidence>
<dbReference type="RefSeq" id="WP_203597167.1">
    <property type="nucleotide sequence ID" value="NZ_JAAGLI010000866.1"/>
</dbReference>
<feature type="transmembrane region" description="Helical" evidence="1">
    <location>
        <begin position="38"/>
        <end position="56"/>
    </location>
</feature>
<reference evidence="2 3" key="1">
    <citation type="submission" date="2020-01" db="EMBL/GenBank/DDBJ databases">
        <title>Insect and environment-associated Actinomycetes.</title>
        <authorList>
            <person name="Currrie C."/>
            <person name="Chevrette M."/>
            <person name="Carlson C."/>
            <person name="Stubbendieck R."/>
            <person name="Wendt-Pienkowski E."/>
        </authorList>
    </citation>
    <scope>NUCLEOTIDE SEQUENCE [LARGE SCALE GENOMIC DNA]</scope>
    <source>
        <strain evidence="2 3">SID10258</strain>
    </source>
</reference>
<evidence type="ECO:0000313" key="2">
    <source>
        <dbReference type="EMBL" id="NEA27057.1"/>
    </source>
</evidence>
<accession>A0A6L9QNL3</accession>
<keyword evidence="1" id="KW-0812">Transmembrane</keyword>
<protein>
    <submittedName>
        <fullName evidence="2">Uncharacterized protein</fullName>
    </submittedName>
</protein>
<dbReference type="EMBL" id="JAAGLI010000866">
    <property type="protein sequence ID" value="NEA27057.1"/>
    <property type="molecule type" value="Genomic_DNA"/>
</dbReference>
<organism evidence="2 3">
    <name type="scientific">Actinomadura bangladeshensis</name>
    <dbReference type="NCBI Taxonomy" id="453573"/>
    <lineage>
        <taxon>Bacteria</taxon>
        <taxon>Bacillati</taxon>
        <taxon>Actinomycetota</taxon>
        <taxon>Actinomycetes</taxon>
        <taxon>Streptosporangiales</taxon>
        <taxon>Thermomonosporaceae</taxon>
        <taxon>Actinomadura</taxon>
    </lineage>
</organism>
<feature type="non-terminal residue" evidence="2">
    <location>
        <position position="110"/>
    </location>
</feature>
<name>A0A6L9QNL3_9ACTN</name>
<feature type="transmembrane region" description="Helical" evidence="1">
    <location>
        <begin position="12"/>
        <end position="32"/>
    </location>
</feature>
<feature type="transmembrane region" description="Helical" evidence="1">
    <location>
        <begin position="63"/>
        <end position="81"/>
    </location>
</feature>
<evidence type="ECO:0000256" key="1">
    <source>
        <dbReference type="SAM" id="Phobius"/>
    </source>
</evidence>
<dbReference type="AlphaFoldDB" id="A0A6L9QNL3"/>
<sequence length="110" mass="10696">MTSRNTTPPGKAAAGGAGLGAVAVLPALIDQATTDTSAAAWAALGGYGAVALGCLALRRHRPLIAFGVLLAVLAAVEVAAASAETALSGLTVLPVAFALYAAGAYAPPRR</sequence>
<proteinExistence type="predicted"/>